<reference evidence="1 2" key="1">
    <citation type="submission" date="2014-12" db="EMBL/GenBank/DDBJ databases">
        <title>Genome assembly of Enhygromyxa salina DSM 15201.</title>
        <authorList>
            <person name="Sharma G."/>
            <person name="Subramanian S."/>
        </authorList>
    </citation>
    <scope>NUCLEOTIDE SEQUENCE [LARGE SCALE GENOMIC DNA]</scope>
    <source>
        <strain evidence="1 2">DSM 15201</strain>
    </source>
</reference>
<comment type="caution">
    <text evidence="1">The sequence shown here is derived from an EMBL/GenBank/DDBJ whole genome shotgun (WGS) entry which is preliminary data.</text>
</comment>
<proteinExistence type="predicted"/>
<dbReference type="RefSeq" id="WP_052556904.1">
    <property type="nucleotide sequence ID" value="NZ_JMCC02000116.1"/>
</dbReference>
<sequence length="552" mass="58653">MQVPVTNSTVVLATLLGLVACGEAPREPAELVHVSTASDSFPLVGPRRKVDILFVIDNSSSMAEEQSTLAANFGAFIEVLEDEGARVDYRVAITTTDNGNPACDPQLTTPEFGALVMHSCEQHLEDFVANMGEDLDVRDVGCRDSCTLDADALALLPTTTALDDVPGPRPWIERINGKTNLPLGTNMADAFACFGPQGIGGCSFESPLEAMAQALYRSYDVDDPSAGFLRHDAVLAIIFVTDEVDCSHAEAGSALFEVDAPASAVCWNAGVSCEGDPAHYDSCEPVNKSTQGSVGVDDADAVLRPMSRYIGLLEGIEREKQNFDPTAEVVVGLIGGVGSSGEPFYAEVGDSDPEFQDRFGIGPGCVRPNPEDPDRPKRALPPVRLRELVEAFTPGNMFSICDWDYTDALGSFLPNGWGQLTPACYGYCAEDTDPTTDVLEPSCVVEERPLEGGEGTWLSQCKRDAGGYVIEDGDFVMPSDDVDVCFAMLTDPHGTTSATADDISAECLDRGHNLEFTVARRPGVPGVAASRLVTTCTLSNEPAVSCPGLNGT</sequence>
<dbReference type="EMBL" id="JMCC02000116">
    <property type="protein sequence ID" value="KIG12856.1"/>
    <property type="molecule type" value="Genomic_DNA"/>
</dbReference>
<dbReference type="AlphaFoldDB" id="A0A0C2CNQ2"/>
<gene>
    <name evidence="1" type="ORF">DB30_00974</name>
</gene>
<organism evidence="1 2">
    <name type="scientific">Enhygromyxa salina</name>
    <dbReference type="NCBI Taxonomy" id="215803"/>
    <lineage>
        <taxon>Bacteria</taxon>
        <taxon>Pseudomonadati</taxon>
        <taxon>Myxococcota</taxon>
        <taxon>Polyangia</taxon>
        <taxon>Nannocystales</taxon>
        <taxon>Nannocystaceae</taxon>
        <taxon>Enhygromyxa</taxon>
    </lineage>
</organism>
<accession>A0A0C2CNQ2</accession>
<evidence type="ECO:0000313" key="2">
    <source>
        <dbReference type="Proteomes" id="UP000031599"/>
    </source>
</evidence>
<dbReference type="Proteomes" id="UP000031599">
    <property type="component" value="Unassembled WGS sequence"/>
</dbReference>
<protein>
    <recommendedName>
        <fullName evidence="3">VWFA domain-containing protein</fullName>
    </recommendedName>
</protein>
<name>A0A0C2CNQ2_9BACT</name>
<evidence type="ECO:0008006" key="3">
    <source>
        <dbReference type="Google" id="ProtNLM"/>
    </source>
</evidence>
<evidence type="ECO:0000313" key="1">
    <source>
        <dbReference type="EMBL" id="KIG12856.1"/>
    </source>
</evidence>